<sequence>MPPAKKSLKKRTASLNSTKEIPSELDDKILKNSDEKSSDFSPIRPTPLETIFEDPELDHIADFRAEDKRRTRAINKEKRKLFSKKPILRQSIFNEIDARTYSLPKVAGVAPPDMKQVIERRNQAIRSRERRIIRQKLRDSAGFSFNEELSTNIANILKHPSLFK</sequence>
<gene>
    <name evidence="2" type="ORF">Ciccas_004668</name>
</gene>
<proteinExistence type="predicted"/>
<evidence type="ECO:0008006" key="4">
    <source>
        <dbReference type="Google" id="ProtNLM"/>
    </source>
</evidence>
<evidence type="ECO:0000313" key="2">
    <source>
        <dbReference type="EMBL" id="KAL3316675.1"/>
    </source>
</evidence>
<evidence type="ECO:0000313" key="3">
    <source>
        <dbReference type="Proteomes" id="UP001626550"/>
    </source>
</evidence>
<dbReference type="AlphaFoldDB" id="A0ABD2QAU6"/>
<feature type="region of interest" description="Disordered" evidence="1">
    <location>
        <begin position="1"/>
        <end position="47"/>
    </location>
</feature>
<dbReference type="Proteomes" id="UP001626550">
    <property type="component" value="Unassembled WGS sequence"/>
</dbReference>
<reference evidence="2 3" key="1">
    <citation type="submission" date="2024-11" db="EMBL/GenBank/DDBJ databases">
        <title>Adaptive evolution of stress response genes in parasites aligns with host niche diversity.</title>
        <authorList>
            <person name="Hahn C."/>
            <person name="Resl P."/>
        </authorList>
    </citation>
    <scope>NUCLEOTIDE SEQUENCE [LARGE SCALE GENOMIC DNA]</scope>
    <source>
        <strain evidence="2">EGGRZ-B1_66</strain>
        <tissue evidence="2">Body</tissue>
    </source>
</reference>
<feature type="compositionally biased region" description="Basic and acidic residues" evidence="1">
    <location>
        <begin position="21"/>
        <end position="38"/>
    </location>
</feature>
<evidence type="ECO:0000256" key="1">
    <source>
        <dbReference type="SAM" id="MobiDB-lite"/>
    </source>
</evidence>
<name>A0ABD2QAU6_9PLAT</name>
<comment type="caution">
    <text evidence="2">The sequence shown here is derived from an EMBL/GenBank/DDBJ whole genome shotgun (WGS) entry which is preliminary data.</text>
</comment>
<keyword evidence="3" id="KW-1185">Reference proteome</keyword>
<feature type="compositionally biased region" description="Basic residues" evidence="1">
    <location>
        <begin position="1"/>
        <end position="12"/>
    </location>
</feature>
<dbReference type="EMBL" id="JBJKFK010000500">
    <property type="protein sequence ID" value="KAL3316675.1"/>
    <property type="molecule type" value="Genomic_DNA"/>
</dbReference>
<accession>A0ABD2QAU6</accession>
<protein>
    <recommendedName>
        <fullName evidence="4">Ribosome biogenesis protein SLX9</fullName>
    </recommendedName>
</protein>
<organism evidence="2 3">
    <name type="scientific">Cichlidogyrus casuarinus</name>
    <dbReference type="NCBI Taxonomy" id="1844966"/>
    <lineage>
        <taxon>Eukaryota</taxon>
        <taxon>Metazoa</taxon>
        <taxon>Spiralia</taxon>
        <taxon>Lophotrochozoa</taxon>
        <taxon>Platyhelminthes</taxon>
        <taxon>Monogenea</taxon>
        <taxon>Monopisthocotylea</taxon>
        <taxon>Dactylogyridea</taxon>
        <taxon>Ancyrocephalidae</taxon>
        <taxon>Cichlidogyrus</taxon>
    </lineage>
</organism>